<dbReference type="STRING" id="1051891.A0A0C3QMT9"/>
<evidence type="ECO:0000313" key="2">
    <source>
        <dbReference type="EMBL" id="KIO28254.1"/>
    </source>
</evidence>
<reference evidence="3" key="2">
    <citation type="submission" date="2015-01" db="EMBL/GenBank/DDBJ databases">
        <title>Evolutionary Origins and Diversification of the Mycorrhizal Mutualists.</title>
        <authorList>
            <consortium name="DOE Joint Genome Institute"/>
            <consortium name="Mycorrhizal Genomics Consortium"/>
            <person name="Kohler A."/>
            <person name="Kuo A."/>
            <person name="Nagy L.G."/>
            <person name="Floudas D."/>
            <person name="Copeland A."/>
            <person name="Barry K.W."/>
            <person name="Cichocki N."/>
            <person name="Veneault-Fourrey C."/>
            <person name="LaButti K."/>
            <person name="Lindquist E.A."/>
            <person name="Lipzen A."/>
            <person name="Lundell T."/>
            <person name="Morin E."/>
            <person name="Murat C."/>
            <person name="Riley R."/>
            <person name="Ohm R."/>
            <person name="Sun H."/>
            <person name="Tunlid A."/>
            <person name="Henrissat B."/>
            <person name="Grigoriev I.V."/>
            <person name="Hibbett D.S."/>
            <person name="Martin F."/>
        </authorList>
    </citation>
    <scope>NUCLEOTIDE SEQUENCE [LARGE SCALE GENOMIC DNA]</scope>
    <source>
        <strain evidence="3">MUT 4182</strain>
    </source>
</reference>
<evidence type="ECO:0000256" key="1">
    <source>
        <dbReference type="SAM" id="MobiDB-lite"/>
    </source>
</evidence>
<dbReference type="HOGENOM" id="CLU_072875_0_0_1"/>
<reference evidence="2 3" key="1">
    <citation type="submission" date="2014-04" db="EMBL/GenBank/DDBJ databases">
        <authorList>
            <consortium name="DOE Joint Genome Institute"/>
            <person name="Kuo A."/>
            <person name="Girlanda M."/>
            <person name="Perotto S."/>
            <person name="Kohler A."/>
            <person name="Nagy L.G."/>
            <person name="Floudas D."/>
            <person name="Copeland A."/>
            <person name="Barry K.W."/>
            <person name="Cichocki N."/>
            <person name="Veneault-Fourrey C."/>
            <person name="LaButti K."/>
            <person name="Lindquist E.A."/>
            <person name="Lipzen A."/>
            <person name="Lundell T."/>
            <person name="Morin E."/>
            <person name="Murat C."/>
            <person name="Sun H."/>
            <person name="Tunlid A."/>
            <person name="Henrissat B."/>
            <person name="Grigoriev I.V."/>
            <person name="Hibbett D.S."/>
            <person name="Martin F."/>
            <person name="Nordberg H.P."/>
            <person name="Cantor M.N."/>
            <person name="Hua S.X."/>
        </authorList>
    </citation>
    <scope>NUCLEOTIDE SEQUENCE [LARGE SCALE GENOMIC DNA]</scope>
    <source>
        <strain evidence="2 3">MUT 4182</strain>
    </source>
</reference>
<proteinExistence type="predicted"/>
<dbReference type="AlphaFoldDB" id="A0A0C3QMT9"/>
<feature type="compositionally biased region" description="Polar residues" evidence="1">
    <location>
        <begin position="140"/>
        <end position="150"/>
    </location>
</feature>
<feature type="region of interest" description="Disordered" evidence="1">
    <location>
        <begin position="140"/>
        <end position="160"/>
    </location>
</feature>
<organism evidence="2 3">
    <name type="scientific">Tulasnella calospora MUT 4182</name>
    <dbReference type="NCBI Taxonomy" id="1051891"/>
    <lineage>
        <taxon>Eukaryota</taxon>
        <taxon>Fungi</taxon>
        <taxon>Dikarya</taxon>
        <taxon>Basidiomycota</taxon>
        <taxon>Agaricomycotina</taxon>
        <taxon>Agaricomycetes</taxon>
        <taxon>Cantharellales</taxon>
        <taxon>Tulasnellaceae</taxon>
        <taxon>Tulasnella</taxon>
    </lineage>
</organism>
<dbReference type="EMBL" id="KN822997">
    <property type="protein sequence ID" value="KIO28254.1"/>
    <property type="molecule type" value="Genomic_DNA"/>
</dbReference>
<dbReference type="Proteomes" id="UP000054248">
    <property type="component" value="Unassembled WGS sequence"/>
</dbReference>
<gene>
    <name evidence="2" type="ORF">M407DRAFT_22589</name>
</gene>
<name>A0A0C3QMT9_9AGAM</name>
<protein>
    <submittedName>
        <fullName evidence="2">Uncharacterized protein</fullName>
    </submittedName>
</protein>
<sequence>MPKAAIQRTSKLSSKTIDYLQRLRNAHEEGEVAALIKPQYHYPKTNQVYAKVQYQQRNGEPYDFNRRVTRATQHARIDITKCPYATLQYLLNNFPKAEVSFTKSNLLIPYTPVTQAIARAYQVLPIDTIIEYNTTMGSSQGTTNIPSSMSAPAQPTQPVQPVQQPVQPVILSVDPLVIAAIIAALQAAGVGTQAPPQPQPKATKMKIKEPDVYDGKNRGGDAKRWLLTCENYFLAQTSEFPDNVAKIQFALSYLSGMA</sequence>
<dbReference type="OrthoDB" id="3253637at2759"/>
<keyword evidence="3" id="KW-1185">Reference proteome</keyword>
<accession>A0A0C3QMT9</accession>
<feature type="compositionally biased region" description="Low complexity" evidence="1">
    <location>
        <begin position="151"/>
        <end position="160"/>
    </location>
</feature>
<evidence type="ECO:0000313" key="3">
    <source>
        <dbReference type="Proteomes" id="UP000054248"/>
    </source>
</evidence>